<dbReference type="Proteomes" id="UP000886501">
    <property type="component" value="Unassembled WGS sequence"/>
</dbReference>
<proteinExistence type="predicted"/>
<dbReference type="EMBL" id="MU117961">
    <property type="protein sequence ID" value="KAF9654355.1"/>
    <property type="molecule type" value="Genomic_DNA"/>
</dbReference>
<evidence type="ECO:0000313" key="1">
    <source>
        <dbReference type="EMBL" id="KAF9654355.1"/>
    </source>
</evidence>
<comment type="caution">
    <text evidence="1">The sequence shown here is derived from an EMBL/GenBank/DDBJ whole genome shotgun (WGS) entry which is preliminary data.</text>
</comment>
<accession>A0ACB6ZX00</accession>
<evidence type="ECO:0000313" key="2">
    <source>
        <dbReference type="Proteomes" id="UP000886501"/>
    </source>
</evidence>
<reference evidence="1" key="1">
    <citation type="submission" date="2019-10" db="EMBL/GenBank/DDBJ databases">
        <authorList>
            <consortium name="DOE Joint Genome Institute"/>
            <person name="Kuo A."/>
            <person name="Miyauchi S."/>
            <person name="Kiss E."/>
            <person name="Drula E."/>
            <person name="Kohler A."/>
            <person name="Sanchez-Garcia M."/>
            <person name="Andreopoulos B."/>
            <person name="Barry K.W."/>
            <person name="Bonito G."/>
            <person name="Buee M."/>
            <person name="Carver A."/>
            <person name="Chen C."/>
            <person name="Cichocki N."/>
            <person name="Clum A."/>
            <person name="Culley D."/>
            <person name="Crous P.W."/>
            <person name="Fauchery L."/>
            <person name="Girlanda M."/>
            <person name="Hayes R."/>
            <person name="Keri Z."/>
            <person name="Labutti K."/>
            <person name="Lipzen A."/>
            <person name="Lombard V."/>
            <person name="Magnuson J."/>
            <person name="Maillard F."/>
            <person name="Morin E."/>
            <person name="Murat C."/>
            <person name="Nolan M."/>
            <person name="Ohm R."/>
            <person name="Pangilinan J."/>
            <person name="Pereira M."/>
            <person name="Perotto S."/>
            <person name="Peter M."/>
            <person name="Riley R."/>
            <person name="Sitrit Y."/>
            <person name="Stielow B."/>
            <person name="Szollosi G."/>
            <person name="Zifcakova L."/>
            <person name="Stursova M."/>
            <person name="Spatafora J.W."/>
            <person name="Tedersoo L."/>
            <person name="Vaario L.-M."/>
            <person name="Yamada A."/>
            <person name="Yan M."/>
            <person name="Wang P."/>
            <person name="Xu J."/>
            <person name="Bruns T."/>
            <person name="Baldrian P."/>
            <person name="Vilgalys R."/>
            <person name="Henrissat B."/>
            <person name="Grigoriev I.V."/>
            <person name="Hibbett D."/>
            <person name="Nagy L.G."/>
            <person name="Martin F.M."/>
        </authorList>
    </citation>
    <scope>NUCLEOTIDE SEQUENCE</scope>
    <source>
        <strain evidence="1">P2</strain>
    </source>
</reference>
<protein>
    <submittedName>
        <fullName evidence="1">FAD-binding domain-containing protein</fullName>
    </submittedName>
</protein>
<reference evidence="1" key="2">
    <citation type="journal article" date="2020" name="Nat. Commun.">
        <title>Large-scale genome sequencing of mycorrhizal fungi provides insights into the early evolution of symbiotic traits.</title>
        <authorList>
            <person name="Miyauchi S."/>
            <person name="Kiss E."/>
            <person name="Kuo A."/>
            <person name="Drula E."/>
            <person name="Kohler A."/>
            <person name="Sanchez-Garcia M."/>
            <person name="Morin E."/>
            <person name="Andreopoulos B."/>
            <person name="Barry K.W."/>
            <person name="Bonito G."/>
            <person name="Buee M."/>
            <person name="Carver A."/>
            <person name="Chen C."/>
            <person name="Cichocki N."/>
            <person name="Clum A."/>
            <person name="Culley D."/>
            <person name="Crous P.W."/>
            <person name="Fauchery L."/>
            <person name="Girlanda M."/>
            <person name="Hayes R.D."/>
            <person name="Keri Z."/>
            <person name="LaButti K."/>
            <person name="Lipzen A."/>
            <person name="Lombard V."/>
            <person name="Magnuson J."/>
            <person name="Maillard F."/>
            <person name="Murat C."/>
            <person name="Nolan M."/>
            <person name="Ohm R.A."/>
            <person name="Pangilinan J."/>
            <person name="Pereira M.F."/>
            <person name="Perotto S."/>
            <person name="Peter M."/>
            <person name="Pfister S."/>
            <person name="Riley R."/>
            <person name="Sitrit Y."/>
            <person name="Stielow J.B."/>
            <person name="Szollosi G."/>
            <person name="Zifcakova L."/>
            <person name="Stursova M."/>
            <person name="Spatafora J.W."/>
            <person name="Tedersoo L."/>
            <person name="Vaario L.M."/>
            <person name="Yamada A."/>
            <person name="Yan M."/>
            <person name="Wang P."/>
            <person name="Xu J."/>
            <person name="Bruns T."/>
            <person name="Baldrian P."/>
            <person name="Vilgalys R."/>
            <person name="Dunand C."/>
            <person name="Henrissat B."/>
            <person name="Grigoriev I.V."/>
            <person name="Hibbett D."/>
            <person name="Nagy L.G."/>
            <person name="Martin F.M."/>
        </authorList>
    </citation>
    <scope>NUCLEOTIDE SEQUENCE</scope>
    <source>
        <strain evidence="1">P2</strain>
    </source>
</reference>
<gene>
    <name evidence="1" type="ORF">BDM02DRAFT_3177181</name>
</gene>
<keyword evidence="2" id="KW-1185">Reference proteome</keyword>
<organism evidence="1 2">
    <name type="scientific">Thelephora ganbajun</name>
    <name type="common">Ganba fungus</name>
    <dbReference type="NCBI Taxonomy" id="370292"/>
    <lineage>
        <taxon>Eukaryota</taxon>
        <taxon>Fungi</taxon>
        <taxon>Dikarya</taxon>
        <taxon>Basidiomycota</taxon>
        <taxon>Agaricomycotina</taxon>
        <taxon>Agaricomycetes</taxon>
        <taxon>Thelephorales</taxon>
        <taxon>Thelephoraceae</taxon>
        <taxon>Thelephora</taxon>
    </lineage>
</organism>
<sequence length="568" mass="61719">MFLLTSLLTIVLGLTSVSSKPTRNCRCTSGSACWPSDSEFQTLASKVSQPLIHPVPPATPCYDSAAGNCTDVRAGWYNGVWRSDHPGAAEHTNWETYTFPNGTIQGCYLNTSLGVPCQQGSVPVIGVDSRTPDDIQEAIKFAEKHNLRFVIKNTGHDYLGRSSAEGSFLIWTHHMKNITFHDSFSPTGATDAIKYDNVFTFGAGVQWFEAYEAARQHNRVIVGGISARGSVGAAGGWLAGGGHSAIAPNYGLGVDNVLEITIVTADGQHVIANEYRNKDLFWALRGGGGGTWGVVTSVTYKTHPSTPFSAAFLLVNSTNANSTQNLLGEIIRLTPSLVEQGYGGYGGASTDQIQFFVLSPNVTAEQTQATFLPLFEFAASQPGLSVGNFTIEYPDFWGFYELFSRDGQVGVPSEVSSWLLPKEVVQTGKPRELAGELLKTSGFAYYLVTGGQVSRADPESTGLNPVWRNSLVYTGVGTGWQDGANLTQIEAARHLLIQDMKIIEGIAPDSGAYLNEASRYEFDWKKSFFGTHYDKLRAIKRKYDPTSLFLVYEGVGSDEWDADLVCRV</sequence>
<name>A0ACB6ZX00_THEGA</name>